<dbReference type="GO" id="GO:0003700">
    <property type="term" value="F:DNA-binding transcription factor activity"/>
    <property type="evidence" value="ECO:0007669"/>
    <property type="project" value="InterPro"/>
</dbReference>
<dbReference type="AlphaFoldDB" id="A0A814A717"/>
<dbReference type="EMBL" id="CAJNOT010000239">
    <property type="protein sequence ID" value="CAF0907806.1"/>
    <property type="molecule type" value="Genomic_DNA"/>
</dbReference>
<evidence type="ECO:0000313" key="2">
    <source>
        <dbReference type="Proteomes" id="UP000663864"/>
    </source>
</evidence>
<proteinExistence type="predicted"/>
<sequence>MGDDIDDFIQTSTLHLPQAETPTQVNNDPLFSYIKNFLRDPTATTFDIRSFNNTDGVNRNTSHATLSPSIDLYQPSKTVYPVYTIPITNENQILSEEQVTHTKLITQFDCSQFVKIQIITHPRSKFRPRTEKESKESSHFLRCEDNIASAYPTIYIPQIWAKEDNFIQVTLVGIDKQPHPYTIDNKERNISPLILKLNESHSLYFHVTKEDYDNGEKSFLIEYIKSKQDDVITKQLIQTRQLYQSMLRFTRFYLTADGSYQPDEASIEYSSIMTEHYGDFTIEDIFPLYGPLCGNQKVCIELKGPVTKNFKTDLTITITCNEINWSYEVDNIRKSGSNLTFLMPSFPYPNMNRAKVSIIIEYKQDIIHQSNYIYTKKLDEELVENNWNQSNSMVAVGSSLSNNCGKIPGAFPIWSSTETTCENHGAKRFKK</sequence>
<dbReference type="GO" id="GO:0003677">
    <property type="term" value="F:DNA binding"/>
    <property type="evidence" value="ECO:0007669"/>
    <property type="project" value="InterPro"/>
</dbReference>
<organism evidence="1 2">
    <name type="scientific">Rotaria sordida</name>
    <dbReference type="NCBI Taxonomy" id="392033"/>
    <lineage>
        <taxon>Eukaryota</taxon>
        <taxon>Metazoa</taxon>
        <taxon>Spiralia</taxon>
        <taxon>Gnathifera</taxon>
        <taxon>Rotifera</taxon>
        <taxon>Eurotatoria</taxon>
        <taxon>Bdelloidea</taxon>
        <taxon>Philodinida</taxon>
        <taxon>Philodinidae</taxon>
        <taxon>Rotaria</taxon>
    </lineage>
</organism>
<gene>
    <name evidence="1" type="ORF">ZHD862_LOCUS7729</name>
</gene>
<protein>
    <submittedName>
        <fullName evidence="1">Uncharacterized protein</fullName>
    </submittedName>
</protein>
<name>A0A814A717_9BILA</name>
<dbReference type="Proteomes" id="UP000663864">
    <property type="component" value="Unassembled WGS sequence"/>
</dbReference>
<accession>A0A814A717</accession>
<dbReference type="InterPro" id="IPR037059">
    <property type="entry name" value="RHD_DNA_bind_dom_sf"/>
</dbReference>
<evidence type="ECO:0000313" key="1">
    <source>
        <dbReference type="EMBL" id="CAF0907806.1"/>
    </source>
</evidence>
<dbReference type="Gene3D" id="2.60.40.340">
    <property type="entry name" value="Rel homology domain (RHD), DNA-binding domain"/>
    <property type="match status" value="1"/>
</dbReference>
<reference evidence="1" key="1">
    <citation type="submission" date="2021-02" db="EMBL/GenBank/DDBJ databases">
        <authorList>
            <person name="Nowell W R."/>
        </authorList>
    </citation>
    <scope>NUCLEOTIDE SEQUENCE</scope>
</reference>
<dbReference type="CDD" id="cd00102">
    <property type="entry name" value="IPT"/>
    <property type="match status" value="1"/>
</dbReference>
<comment type="caution">
    <text evidence="1">The sequence shown here is derived from an EMBL/GenBank/DDBJ whole genome shotgun (WGS) entry which is preliminary data.</text>
</comment>